<protein>
    <submittedName>
        <fullName evidence="2">Uncharacterized protein</fullName>
    </submittedName>
</protein>
<dbReference type="EMBL" id="JBICCN010000115">
    <property type="protein sequence ID" value="KAL3092953.1"/>
    <property type="molecule type" value="Genomic_DNA"/>
</dbReference>
<gene>
    <name evidence="2" type="ORF">niasHS_004980</name>
</gene>
<proteinExistence type="predicted"/>
<dbReference type="AlphaFoldDB" id="A0ABD2JQS9"/>
<evidence type="ECO:0000256" key="1">
    <source>
        <dbReference type="SAM" id="MobiDB-lite"/>
    </source>
</evidence>
<sequence>MAAEFNHNIPSLNVKSDFLVYVWNVPLSLNGRELKKRLSQLIGLVRFIETFEAWIKRSDNVIIEFCSMESVRRFAVMMSEGSVPFLSRKTGFHDLATFGRQQFFALVYRDTGVDILRTNGMPPSEWQLQIQRRKNARTNSNVNDGVPTPTVILRVDLTSQQTQERIVYDRTATNSSAVAPSAHGTSSNLLAVLSPPAPPPLKAVKEEND</sequence>
<evidence type="ECO:0000313" key="3">
    <source>
        <dbReference type="Proteomes" id="UP001620645"/>
    </source>
</evidence>
<evidence type="ECO:0000313" key="2">
    <source>
        <dbReference type="EMBL" id="KAL3092953.1"/>
    </source>
</evidence>
<comment type="caution">
    <text evidence="2">The sequence shown here is derived from an EMBL/GenBank/DDBJ whole genome shotgun (WGS) entry which is preliminary data.</text>
</comment>
<reference evidence="2 3" key="1">
    <citation type="submission" date="2024-10" db="EMBL/GenBank/DDBJ databases">
        <authorList>
            <person name="Kim D."/>
        </authorList>
    </citation>
    <scope>NUCLEOTIDE SEQUENCE [LARGE SCALE GENOMIC DNA]</scope>
    <source>
        <strain evidence="2">Taebaek</strain>
    </source>
</reference>
<dbReference type="Proteomes" id="UP001620645">
    <property type="component" value="Unassembled WGS sequence"/>
</dbReference>
<keyword evidence="3" id="KW-1185">Reference proteome</keyword>
<organism evidence="2 3">
    <name type="scientific">Heterodera schachtii</name>
    <name type="common">Sugarbeet cyst nematode worm</name>
    <name type="synonym">Tylenchus schachtii</name>
    <dbReference type="NCBI Taxonomy" id="97005"/>
    <lineage>
        <taxon>Eukaryota</taxon>
        <taxon>Metazoa</taxon>
        <taxon>Ecdysozoa</taxon>
        <taxon>Nematoda</taxon>
        <taxon>Chromadorea</taxon>
        <taxon>Rhabditida</taxon>
        <taxon>Tylenchina</taxon>
        <taxon>Tylenchomorpha</taxon>
        <taxon>Tylenchoidea</taxon>
        <taxon>Heteroderidae</taxon>
        <taxon>Heteroderinae</taxon>
        <taxon>Heterodera</taxon>
    </lineage>
</organism>
<feature type="region of interest" description="Disordered" evidence="1">
    <location>
        <begin position="175"/>
        <end position="209"/>
    </location>
</feature>
<accession>A0ABD2JQS9</accession>
<name>A0ABD2JQS9_HETSC</name>